<dbReference type="InterPro" id="IPR004199">
    <property type="entry name" value="B-gal_small/dom_5"/>
</dbReference>
<evidence type="ECO:0000313" key="14">
    <source>
        <dbReference type="Proteomes" id="UP000718451"/>
    </source>
</evidence>
<sequence length="1074" mass="122521">MRALQATVLLIGTLITLELSAQNQNDWENPLIVGINKLPPRATSISFPNEELALGGKIESSPNYRNLNGNWKFHFSSLVEDAVENFEKVDFNDSSWPEIPVPANWELHGFGQAIYTNIIYPFEPVDPPNIPEDDSPVGQYRTSFEIDEAWSDKKIILHFGGVSSAFYVYLNGNRIGYSQGSRLPAEFDITNQMRVGTNVLAVKVFRWSDGSYLEDQDHWRLSGIHRNVYLEAMPKTHIQDFFVKTELDQDYKNAELIIRPKVIVENPNKIEDWKLVAKLFDDTNEVVSGEMTISLSEVIKETYPQRGNVPFGMLKASIENPKKWSAETPNLYGLVLYLRNGEGQLVETRSTKVGFRKYEVIDGEFFVNGKSVLLYGVNRHDHSQHTGKAVSKSIMEKDIELMKQLNFNAVRTSHYPNDPYWYELCDTYGLYVMDETNIETHGIGGLLSNNPQWANAHLERAIRMVERDKNHPSIFSWSLGNESGSGPNHAAMSSWIKSYDPERLIHYEGAQPGHGELDYKQTDKTKWNLTPDPFYVDMKSRMYSSVDFMVEIANQEADTRPVIWCEYAHAMGNSLGNFGSFWKAIKENKRLIGAFIWDWTDGSLLTKNAEGKEYLAYGGDFGEKIHSGNFNNNGILAPDQSIKPEAKEAKKIQQPIEISAKSLADGIFTIRNRHHFTNLSEYSIAWRIEEDGQLLQNGNLSPENVLPDAIADIKIDFEKPKVSPGSKYYLTLSFRLNEEKPWAAKDFEVAWEQFELPFFEKELLQNSFPDANFEVDSTAILKTIAVSDISYSFNSANGFLESLKMGGKEILKKPIRPNFWRPPTDNDIGSGMLERQGYWKTVPEGLILKSKQQTNEADYIHLTMDYEASGPEVSSKPLALRLHYKIFKDGVLKIRQEIDVPSYFPNLPRLGLQMGLDNDMDAMRWLGKGPHENYSDRVSSTRFGRYAKSIKEDFFHYVRPQESNNYTGVRWASFTNQKGIGLEVLALNELSISAWPYSMEELSKPRGHIADLNLNDFNTINIDYRQMGVGGDDSWSIVGRPHAAYRIPPKSYAYDFVIRPLRQKVETINLVEYD</sequence>
<gene>
    <name evidence="13" type="ORF">HCU67_10550</name>
</gene>
<evidence type="ECO:0000256" key="3">
    <source>
        <dbReference type="ARBA" id="ARBA00007401"/>
    </source>
</evidence>
<dbReference type="InterPro" id="IPR006102">
    <property type="entry name" value="Ig-like_GH2"/>
</dbReference>
<evidence type="ECO:0000313" key="13">
    <source>
        <dbReference type="EMBL" id="NKI32384.1"/>
    </source>
</evidence>
<dbReference type="SUPFAM" id="SSF74650">
    <property type="entry name" value="Galactose mutarotase-like"/>
    <property type="match status" value="1"/>
</dbReference>
<dbReference type="SMART" id="SM01038">
    <property type="entry name" value="Bgal_small_N"/>
    <property type="match status" value="1"/>
</dbReference>
<dbReference type="InterPro" id="IPR023232">
    <property type="entry name" value="Glyco_hydro_2_AS"/>
</dbReference>
<evidence type="ECO:0000256" key="1">
    <source>
        <dbReference type="ARBA" id="ARBA00001412"/>
    </source>
</evidence>
<feature type="domain" description="Beta galactosidase small chain/" evidence="12">
    <location>
        <begin position="783"/>
        <end position="1059"/>
    </location>
</feature>
<keyword evidence="8 10" id="KW-0326">Glycosidase</keyword>
<dbReference type="Proteomes" id="UP000718451">
    <property type="component" value="Unassembled WGS sequence"/>
</dbReference>
<dbReference type="PANTHER" id="PTHR46323:SF2">
    <property type="entry name" value="BETA-GALACTOSIDASE"/>
    <property type="match status" value="1"/>
</dbReference>
<name>A0ABX1GS00_9FLAO</name>
<evidence type="ECO:0000256" key="7">
    <source>
        <dbReference type="ARBA" id="ARBA00022837"/>
    </source>
</evidence>
<accession>A0ABX1GS00</accession>
<dbReference type="Pfam" id="PF02929">
    <property type="entry name" value="Bgal_small_N"/>
    <property type="match status" value="1"/>
</dbReference>
<comment type="similarity">
    <text evidence="3 10">Belongs to the glycosyl hydrolase 2 family.</text>
</comment>
<dbReference type="InterPro" id="IPR008979">
    <property type="entry name" value="Galactose-bd-like_sf"/>
</dbReference>
<evidence type="ECO:0000256" key="9">
    <source>
        <dbReference type="ARBA" id="ARBA00032230"/>
    </source>
</evidence>
<reference evidence="13 14" key="1">
    <citation type="submission" date="2020-04" db="EMBL/GenBank/DDBJ databases">
        <authorList>
            <person name="Yoon J."/>
        </authorList>
    </citation>
    <scope>NUCLEOTIDE SEQUENCE [LARGE SCALE GENOMIC DNA]</scope>
    <source>
        <strain evidence="13 14">DJ-13</strain>
    </source>
</reference>
<dbReference type="InterPro" id="IPR006103">
    <property type="entry name" value="Glyco_hydro_2_cat"/>
</dbReference>
<dbReference type="InterPro" id="IPR032312">
    <property type="entry name" value="LacZ_4"/>
</dbReference>
<dbReference type="SUPFAM" id="SSF49785">
    <property type="entry name" value="Galactose-binding domain-like"/>
    <property type="match status" value="1"/>
</dbReference>
<evidence type="ECO:0000256" key="8">
    <source>
        <dbReference type="ARBA" id="ARBA00023295"/>
    </source>
</evidence>
<dbReference type="PANTHER" id="PTHR46323">
    <property type="entry name" value="BETA-GALACTOSIDASE"/>
    <property type="match status" value="1"/>
</dbReference>
<evidence type="ECO:0000256" key="10">
    <source>
        <dbReference type="RuleBase" id="RU361154"/>
    </source>
</evidence>
<evidence type="ECO:0000256" key="5">
    <source>
        <dbReference type="ARBA" id="ARBA00012756"/>
    </source>
</evidence>
<keyword evidence="6 10" id="KW-0378">Hydrolase</keyword>
<dbReference type="SUPFAM" id="SSF49303">
    <property type="entry name" value="beta-Galactosidase/glucuronidase domain"/>
    <property type="match status" value="2"/>
</dbReference>
<dbReference type="PROSITE" id="PS00719">
    <property type="entry name" value="GLYCOSYL_HYDROL_F2_1"/>
    <property type="match status" value="1"/>
</dbReference>
<comment type="caution">
    <text evidence="13">The sequence shown here is derived from an EMBL/GenBank/DDBJ whole genome shotgun (WGS) entry which is preliminary data.</text>
</comment>
<dbReference type="Gene3D" id="3.20.20.80">
    <property type="entry name" value="Glycosidases"/>
    <property type="match status" value="1"/>
</dbReference>
<comment type="subunit">
    <text evidence="4">Monomer.</text>
</comment>
<comment type="catalytic activity">
    <reaction evidence="1 10">
        <text>Hydrolysis of terminal non-reducing beta-D-galactose residues in beta-D-galactosides.</text>
        <dbReference type="EC" id="3.2.1.23"/>
    </reaction>
</comment>
<evidence type="ECO:0000256" key="2">
    <source>
        <dbReference type="ARBA" id="ARBA00001913"/>
    </source>
</evidence>
<dbReference type="Pfam" id="PF02837">
    <property type="entry name" value="Glyco_hydro_2_N"/>
    <property type="match status" value="1"/>
</dbReference>
<feature type="signal peptide" evidence="11">
    <location>
        <begin position="1"/>
        <end position="21"/>
    </location>
</feature>
<proteinExistence type="inferred from homology"/>
<dbReference type="Pfam" id="PF16353">
    <property type="entry name" value="LacZ_4"/>
    <property type="match status" value="1"/>
</dbReference>
<dbReference type="InterPro" id="IPR006104">
    <property type="entry name" value="Glyco_hydro_2_N"/>
</dbReference>
<dbReference type="InterPro" id="IPR006101">
    <property type="entry name" value="Glyco_hydro_2"/>
</dbReference>
<protein>
    <recommendedName>
        <fullName evidence="5 10">Beta-galactosidase</fullName>
        <ecNumber evidence="5 10">3.2.1.23</ecNumber>
    </recommendedName>
    <alternativeName>
        <fullName evidence="9 10">Lactase</fullName>
    </alternativeName>
</protein>
<dbReference type="Pfam" id="PF00703">
    <property type="entry name" value="Glyco_hydro_2"/>
    <property type="match status" value="1"/>
</dbReference>
<dbReference type="Gene3D" id="2.70.98.10">
    <property type="match status" value="1"/>
</dbReference>
<dbReference type="InterPro" id="IPR017853">
    <property type="entry name" value="GH"/>
</dbReference>
<dbReference type="SUPFAM" id="SSF51445">
    <property type="entry name" value="(Trans)glycosidases"/>
    <property type="match status" value="1"/>
</dbReference>
<organism evidence="13 14">
    <name type="scientific">Croceivirga thetidis</name>
    <dbReference type="NCBI Taxonomy" id="2721623"/>
    <lineage>
        <taxon>Bacteria</taxon>
        <taxon>Pseudomonadati</taxon>
        <taxon>Bacteroidota</taxon>
        <taxon>Flavobacteriia</taxon>
        <taxon>Flavobacteriales</taxon>
        <taxon>Flavobacteriaceae</taxon>
        <taxon>Croceivirga</taxon>
    </lineage>
</organism>
<dbReference type="EC" id="3.2.1.23" evidence="5 10"/>
<dbReference type="PROSITE" id="PS00608">
    <property type="entry name" value="GLYCOSYL_HYDROL_F2_2"/>
    <property type="match status" value="1"/>
</dbReference>
<dbReference type="InterPro" id="IPR013783">
    <property type="entry name" value="Ig-like_fold"/>
</dbReference>
<dbReference type="EMBL" id="JAAWWL010000002">
    <property type="protein sequence ID" value="NKI32384.1"/>
    <property type="molecule type" value="Genomic_DNA"/>
</dbReference>
<keyword evidence="11" id="KW-0732">Signal</keyword>
<dbReference type="Gene3D" id="2.60.40.10">
    <property type="entry name" value="Immunoglobulins"/>
    <property type="match status" value="2"/>
</dbReference>
<dbReference type="InterPro" id="IPR011013">
    <property type="entry name" value="Gal_mutarotase_sf_dom"/>
</dbReference>
<evidence type="ECO:0000256" key="4">
    <source>
        <dbReference type="ARBA" id="ARBA00011245"/>
    </source>
</evidence>
<comment type="cofactor">
    <cofactor evidence="2">
        <name>Ca(2+)</name>
        <dbReference type="ChEBI" id="CHEBI:29108"/>
    </cofactor>
</comment>
<feature type="chain" id="PRO_5047072217" description="Beta-galactosidase" evidence="11">
    <location>
        <begin position="22"/>
        <end position="1074"/>
    </location>
</feature>
<keyword evidence="14" id="KW-1185">Reference proteome</keyword>
<evidence type="ECO:0000256" key="6">
    <source>
        <dbReference type="ARBA" id="ARBA00022801"/>
    </source>
</evidence>
<evidence type="ECO:0000256" key="11">
    <source>
        <dbReference type="SAM" id="SignalP"/>
    </source>
</evidence>
<evidence type="ECO:0000259" key="12">
    <source>
        <dbReference type="SMART" id="SM01038"/>
    </source>
</evidence>
<dbReference type="Pfam" id="PF02836">
    <property type="entry name" value="Glyco_hydro_2_C"/>
    <property type="match status" value="1"/>
</dbReference>
<dbReference type="PRINTS" id="PR00132">
    <property type="entry name" value="GLHYDRLASE2"/>
</dbReference>
<dbReference type="InterPro" id="IPR050347">
    <property type="entry name" value="Bact_Beta-galactosidase"/>
</dbReference>
<dbReference type="InterPro" id="IPR036156">
    <property type="entry name" value="Beta-gal/glucu_dom_sf"/>
</dbReference>
<dbReference type="InterPro" id="IPR023230">
    <property type="entry name" value="Glyco_hydro_2_CS"/>
</dbReference>
<dbReference type="InterPro" id="IPR014718">
    <property type="entry name" value="GH-type_carb-bd"/>
</dbReference>
<keyword evidence="7" id="KW-0106">Calcium</keyword>
<dbReference type="Gene3D" id="2.60.120.260">
    <property type="entry name" value="Galactose-binding domain-like"/>
    <property type="match status" value="1"/>
</dbReference>